<evidence type="ECO:0000313" key="3">
    <source>
        <dbReference type="EMBL" id="GAH17757.1"/>
    </source>
</evidence>
<dbReference type="InterPro" id="IPR036249">
    <property type="entry name" value="Thioredoxin-like_sf"/>
</dbReference>
<dbReference type="GO" id="GO:0005829">
    <property type="term" value="C:cytosol"/>
    <property type="evidence" value="ECO:0007669"/>
    <property type="project" value="TreeGrafter"/>
</dbReference>
<feature type="coiled-coil region" evidence="1">
    <location>
        <begin position="36"/>
        <end position="81"/>
    </location>
</feature>
<dbReference type="AlphaFoldDB" id="X1DC05"/>
<dbReference type="PROSITE" id="PS51352">
    <property type="entry name" value="THIOREDOXIN_2"/>
    <property type="match status" value="1"/>
</dbReference>
<dbReference type="InterPro" id="IPR013766">
    <property type="entry name" value="Thioredoxin_domain"/>
</dbReference>
<reference evidence="3" key="1">
    <citation type="journal article" date="2014" name="Front. Microbiol.">
        <title>High frequency of phylogenetically diverse reductive dehalogenase-homologous genes in deep subseafloor sedimentary metagenomes.</title>
        <authorList>
            <person name="Kawai M."/>
            <person name="Futagami T."/>
            <person name="Toyoda A."/>
            <person name="Takaki Y."/>
            <person name="Nishi S."/>
            <person name="Hori S."/>
            <person name="Arai W."/>
            <person name="Tsubouchi T."/>
            <person name="Morono Y."/>
            <person name="Uchiyama I."/>
            <person name="Ito T."/>
            <person name="Fujiyama A."/>
            <person name="Inagaki F."/>
            <person name="Takami H."/>
        </authorList>
    </citation>
    <scope>NUCLEOTIDE SEQUENCE</scope>
    <source>
        <strain evidence="3">Expedition CK06-06</strain>
    </source>
</reference>
<dbReference type="InterPro" id="IPR027304">
    <property type="entry name" value="Trigger_fact/SurA_dom_sf"/>
</dbReference>
<feature type="non-terminal residue" evidence="3">
    <location>
        <position position="240"/>
    </location>
</feature>
<accession>X1DC05</accession>
<dbReference type="SUPFAM" id="SSF109998">
    <property type="entry name" value="Triger factor/SurA peptide-binding domain-like"/>
    <property type="match status" value="1"/>
</dbReference>
<dbReference type="Pfam" id="PF13624">
    <property type="entry name" value="SurA_N_3"/>
    <property type="match status" value="1"/>
</dbReference>
<dbReference type="GO" id="GO:0015035">
    <property type="term" value="F:protein-disulfide reductase activity"/>
    <property type="evidence" value="ECO:0007669"/>
    <property type="project" value="TreeGrafter"/>
</dbReference>
<dbReference type="SUPFAM" id="SSF52833">
    <property type="entry name" value="Thioredoxin-like"/>
    <property type="match status" value="1"/>
</dbReference>
<dbReference type="EMBL" id="BART01031855">
    <property type="protein sequence ID" value="GAH17757.1"/>
    <property type="molecule type" value="Genomic_DNA"/>
</dbReference>
<sequence length="240" mass="28003">MVILAKVNGKIITSEAFDQELANLSAQYREIFEHDKEELLNQLIIKEILLQESERQGLEDEKEVQEKIENDKERRKEILIQELIQGITGAVEVSPQEIRKLYQELKSENPGKSFQEVKAQLKVYLLQQRRKEKLEPWIEELKSKAKITRNEEWLKAQRMAKMKNPLDEALKKGKPVLADFGRGVCIPCKQMKPVLEELAAEYKEKTSILIIEIDEHPALARRHHIRLIPTQIFFDAQGKE</sequence>
<evidence type="ECO:0000256" key="1">
    <source>
        <dbReference type="SAM" id="Coils"/>
    </source>
</evidence>
<dbReference type="PANTHER" id="PTHR45663:SF11">
    <property type="entry name" value="GEO12009P1"/>
    <property type="match status" value="1"/>
</dbReference>
<evidence type="ECO:0000259" key="2">
    <source>
        <dbReference type="PROSITE" id="PS51352"/>
    </source>
</evidence>
<dbReference type="Gene3D" id="1.10.8.1040">
    <property type="match status" value="1"/>
</dbReference>
<dbReference type="Pfam" id="PF00085">
    <property type="entry name" value="Thioredoxin"/>
    <property type="match status" value="1"/>
</dbReference>
<keyword evidence="1" id="KW-0175">Coiled coil</keyword>
<protein>
    <recommendedName>
        <fullName evidence="2">Thioredoxin domain-containing protein</fullName>
    </recommendedName>
</protein>
<feature type="domain" description="Thioredoxin" evidence="2">
    <location>
        <begin position="123"/>
        <end position="240"/>
    </location>
</feature>
<organism evidence="3">
    <name type="scientific">marine sediment metagenome</name>
    <dbReference type="NCBI Taxonomy" id="412755"/>
    <lineage>
        <taxon>unclassified sequences</taxon>
        <taxon>metagenomes</taxon>
        <taxon>ecological metagenomes</taxon>
    </lineage>
</organism>
<dbReference type="GO" id="GO:0045454">
    <property type="term" value="P:cell redox homeostasis"/>
    <property type="evidence" value="ECO:0007669"/>
    <property type="project" value="TreeGrafter"/>
</dbReference>
<proteinExistence type="predicted"/>
<dbReference type="CDD" id="cd02947">
    <property type="entry name" value="TRX_family"/>
    <property type="match status" value="1"/>
</dbReference>
<gene>
    <name evidence="3" type="ORF">S01H4_55235</name>
</gene>
<name>X1DC05_9ZZZZ</name>
<comment type="caution">
    <text evidence="3">The sequence shown here is derived from an EMBL/GenBank/DDBJ whole genome shotgun (WGS) entry which is preliminary data.</text>
</comment>
<dbReference type="Gene3D" id="1.10.4030.10">
    <property type="entry name" value="Porin chaperone SurA, peptide-binding domain"/>
    <property type="match status" value="1"/>
</dbReference>
<dbReference type="Gene3D" id="3.40.30.10">
    <property type="entry name" value="Glutaredoxin"/>
    <property type="match status" value="1"/>
</dbReference>
<dbReference type="PANTHER" id="PTHR45663">
    <property type="entry name" value="GEO12009P1"/>
    <property type="match status" value="1"/>
</dbReference>